<keyword evidence="1" id="KW-1133">Transmembrane helix</keyword>
<evidence type="ECO:0000313" key="2">
    <source>
        <dbReference type="EMBL" id="GAI22813.1"/>
    </source>
</evidence>
<proteinExistence type="predicted"/>
<feature type="transmembrane region" description="Helical" evidence="1">
    <location>
        <begin position="15"/>
        <end position="37"/>
    </location>
</feature>
<gene>
    <name evidence="2" type="ORF">S06H3_25614</name>
</gene>
<evidence type="ECO:0000256" key="1">
    <source>
        <dbReference type="SAM" id="Phobius"/>
    </source>
</evidence>
<accession>X1LUN1</accession>
<feature type="non-terminal residue" evidence="2">
    <location>
        <position position="1"/>
    </location>
</feature>
<keyword evidence="1" id="KW-0812">Transmembrane</keyword>
<comment type="caution">
    <text evidence="2">The sequence shown here is derived from an EMBL/GenBank/DDBJ whole genome shotgun (WGS) entry which is preliminary data.</text>
</comment>
<dbReference type="EMBL" id="BARV01014757">
    <property type="protein sequence ID" value="GAI22813.1"/>
    <property type="molecule type" value="Genomic_DNA"/>
</dbReference>
<keyword evidence="1" id="KW-0472">Membrane</keyword>
<sequence>SSAADKRRYKILSKVLTVGIAPLLLVFSVILVMKVLAVF</sequence>
<dbReference type="AlphaFoldDB" id="X1LUN1"/>
<organism evidence="2">
    <name type="scientific">marine sediment metagenome</name>
    <dbReference type="NCBI Taxonomy" id="412755"/>
    <lineage>
        <taxon>unclassified sequences</taxon>
        <taxon>metagenomes</taxon>
        <taxon>ecological metagenomes</taxon>
    </lineage>
</organism>
<reference evidence="2" key="1">
    <citation type="journal article" date="2014" name="Front. Microbiol.">
        <title>High frequency of phylogenetically diverse reductive dehalogenase-homologous genes in deep subseafloor sedimentary metagenomes.</title>
        <authorList>
            <person name="Kawai M."/>
            <person name="Futagami T."/>
            <person name="Toyoda A."/>
            <person name="Takaki Y."/>
            <person name="Nishi S."/>
            <person name="Hori S."/>
            <person name="Arai W."/>
            <person name="Tsubouchi T."/>
            <person name="Morono Y."/>
            <person name="Uchiyama I."/>
            <person name="Ito T."/>
            <person name="Fujiyama A."/>
            <person name="Inagaki F."/>
            <person name="Takami H."/>
        </authorList>
    </citation>
    <scope>NUCLEOTIDE SEQUENCE</scope>
    <source>
        <strain evidence="2">Expedition CK06-06</strain>
    </source>
</reference>
<protein>
    <submittedName>
        <fullName evidence="2">Uncharacterized protein</fullName>
    </submittedName>
</protein>
<name>X1LUN1_9ZZZZ</name>